<evidence type="ECO:0000256" key="9">
    <source>
        <dbReference type="ARBA" id="ARBA00023136"/>
    </source>
</evidence>
<dbReference type="PANTHER" id="PTHR42985:SF40">
    <property type="entry name" value="LD47995P-RELATED"/>
    <property type="match status" value="1"/>
</dbReference>
<dbReference type="Pfam" id="PF00474">
    <property type="entry name" value="SSF"/>
    <property type="match status" value="1"/>
</dbReference>
<accession>A0A183T077</accession>
<keyword evidence="8" id="KW-0406">Ion transport</keyword>
<comment type="similarity">
    <text evidence="2 11">Belongs to the sodium:solute symporter (SSF) (TC 2.A.21) family.</text>
</comment>
<evidence type="ECO:0000313" key="14">
    <source>
        <dbReference type="Proteomes" id="UP000275846"/>
    </source>
</evidence>
<feature type="transmembrane region" description="Helical" evidence="12">
    <location>
        <begin position="212"/>
        <end position="238"/>
    </location>
</feature>
<keyword evidence="9 12" id="KW-0472">Membrane</keyword>
<keyword evidence="6 12" id="KW-1133">Transmembrane helix</keyword>
<keyword evidence="14" id="KW-1185">Reference proteome</keyword>
<evidence type="ECO:0000256" key="3">
    <source>
        <dbReference type="ARBA" id="ARBA00022448"/>
    </source>
</evidence>
<evidence type="ECO:0000256" key="8">
    <source>
        <dbReference type="ARBA" id="ARBA00023065"/>
    </source>
</evidence>
<feature type="transmembrane region" description="Helical" evidence="12">
    <location>
        <begin position="12"/>
        <end position="29"/>
    </location>
</feature>
<dbReference type="GO" id="GO:0015293">
    <property type="term" value="F:symporter activity"/>
    <property type="evidence" value="ECO:0007669"/>
    <property type="project" value="TreeGrafter"/>
</dbReference>
<feature type="transmembrane region" description="Helical" evidence="12">
    <location>
        <begin position="89"/>
        <end position="114"/>
    </location>
</feature>
<evidence type="ECO:0000256" key="7">
    <source>
        <dbReference type="ARBA" id="ARBA00023053"/>
    </source>
</evidence>
<organism evidence="15">
    <name type="scientific">Schistocephalus solidus</name>
    <name type="common">Tapeworm</name>
    <dbReference type="NCBI Taxonomy" id="70667"/>
    <lineage>
        <taxon>Eukaryota</taxon>
        <taxon>Metazoa</taxon>
        <taxon>Spiralia</taxon>
        <taxon>Lophotrochozoa</taxon>
        <taxon>Platyhelminthes</taxon>
        <taxon>Cestoda</taxon>
        <taxon>Eucestoda</taxon>
        <taxon>Diphyllobothriidea</taxon>
        <taxon>Diphyllobothriidae</taxon>
        <taxon>Schistocephalus</taxon>
    </lineage>
</organism>
<evidence type="ECO:0000256" key="12">
    <source>
        <dbReference type="SAM" id="Phobius"/>
    </source>
</evidence>
<keyword evidence="7" id="KW-0915">Sodium</keyword>
<evidence type="ECO:0000256" key="1">
    <source>
        <dbReference type="ARBA" id="ARBA00004651"/>
    </source>
</evidence>
<keyword evidence="3" id="KW-0813">Transport</keyword>
<reference evidence="15" key="1">
    <citation type="submission" date="2016-06" db="UniProtKB">
        <authorList>
            <consortium name="WormBaseParasite"/>
        </authorList>
    </citation>
    <scope>IDENTIFICATION</scope>
</reference>
<dbReference type="AlphaFoldDB" id="A0A183T077"/>
<dbReference type="WBParaSite" id="SSLN_0001024101-mRNA-1">
    <property type="protein sequence ID" value="SSLN_0001024101-mRNA-1"/>
    <property type="gene ID" value="SSLN_0001024101"/>
</dbReference>
<dbReference type="InterPro" id="IPR038377">
    <property type="entry name" value="Na/Glc_symporter_sf"/>
</dbReference>
<gene>
    <name evidence="13" type="ORF">SSLN_LOCUS9875</name>
</gene>
<reference evidence="13 14" key="2">
    <citation type="submission" date="2018-11" db="EMBL/GenBank/DDBJ databases">
        <authorList>
            <consortium name="Pathogen Informatics"/>
        </authorList>
    </citation>
    <scope>NUCLEOTIDE SEQUENCE [LARGE SCALE GENOMIC DNA]</scope>
    <source>
        <strain evidence="13 14">NST_G2</strain>
    </source>
</reference>
<evidence type="ECO:0000313" key="15">
    <source>
        <dbReference type="WBParaSite" id="SSLN_0001024101-mRNA-1"/>
    </source>
</evidence>
<dbReference type="STRING" id="70667.A0A183T077"/>
<dbReference type="InterPro" id="IPR051163">
    <property type="entry name" value="Sodium:Solute_Symporter_SSF"/>
</dbReference>
<evidence type="ECO:0000256" key="6">
    <source>
        <dbReference type="ARBA" id="ARBA00022989"/>
    </source>
</evidence>
<dbReference type="EMBL" id="UYSU01035509">
    <property type="protein sequence ID" value="VDL96260.1"/>
    <property type="molecule type" value="Genomic_DNA"/>
</dbReference>
<evidence type="ECO:0000256" key="2">
    <source>
        <dbReference type="ARBA" id="ARBA00006434"/>
    </source>
</evidence>
<evidence type="ECO:0000256" key="11">
    <source>
        <dbReference type="RuleBase" id="RU362091"/>
    </source>
</evidence>
<evidence type="ECO:0000256" key="4">
    <source>
        <dbReference type="ARBA" id="ARBA00022475"/>
    </source>
</evidence>
<dbReference type="PROSITE" id="PS50283">
    <property type="entry name" value="NA_SOLUT_SYMP_3"/>
    <property type="match status" value="1"/>
</dbReference>
<dbReference type="GO" id="GO:0006814">
    <property type="term" value="P:sodium ion transport"/>
    <property type="evidence" value="ECO:0007669"/>
    <property type="project" value="UniProtKB-KW"/>
</dbReference>
<dbReference type="PANTHER" id="PTHR42985">
    <property type="entry name" value="SODIUM-COUPLED MONOCARBOXYLATE TRANSPORTER"/>
    <property type="match status" value="1"/>
</dbReference>
<keyword evidence="5 12" id="KW-0812">Transmembrane</keyword>
<evidence type="ECO:0000313" key="13">
    <source>
        <dbReference type="EMBL" id="VDL96260.1"/>
    </source>
</evidence>
<proteinExistence type="inferred from homology"/>
<comment type="subcellular location">
    <subcellularLocation>
        <location evidence="1">Cell membrane</location>
        <topology evidence="1">Multi-pass membrane protein</topology>
    </subcellularLocation>
</comment>
<sequence>MALTLHWSDYFVFVLSLFAYFLVGVYFRWSTQINNLLKRCLGRPMKEVKPQTAKEIFLANRQLSVLPVMASTAASFFSAATLLGNHLEIYLYGLPLMSSVLAQVVLLPLVSEFYMPVLYKLKLFSINQGGLKGIVWTDLIQLLIMFIGMLCILIFGVSAVGGPATVWNTALKDGKIDGLSQDDWRWKGTQVAGAARAITRRASTPGSNPTEWAILLNLPIFIVFAVLHVAIGLVSYVYFRGCDPKLSGELPRYEMLLPFLTLKLFANIPLLRGLFLSAIFAPTLRFVRHIYIFFMR</sequence>
<evidence type="ECO:0000256" key="10">
    <source>
        <dbReference type="ARBA" id="ARBA00023201"/>
    </source>
</evidence>
<dbReference type="InterPro" id="IPR001734">
    <property type="entry name" value="Na/solute_symporter"/>
</dbReference>
<protein>
    <submittedName>
        <fullName evidence="15">Sodium:calcium symporter</fullName>
    </submittedName>
</protein>
<feature type="transmembrane region" description="Helical" evidence="12">
    <location>
        <begin position="274"/>
        <end position="294"/>
    </location>
</feature>
<feature type="transmembrane region" description="Helical" evidence="12">
    <location>
        <begin position="135"/>
        <end position="157"/>
    </location>
</feature>
<keyword evidence="4" id="KW-1003">Cell membrane</keyword>
<name>A0A183T077_SCHSO</name>
<dbReference type="GO" id="GO:0005886">
    <property type="term" value="C:plasma membrane"/>
    <property type="evidence" value="ECO:0007669"/>
    <property type="project" value="UniProtKB-SubCell"/>
</dbReference>
<dbReference type="Gene3D" id="1.20.1730.10">
    <property type="entry name" value="Sodium/glucose cotransporter"/>
    <property type="match status" value="2"/>
</dbReference>
<evidence type="ECO:0000256" key="5">
    <source>
        <dbReference type="ARBA" id="ARBA00022692"/>
    </source>
</evidence>
<keyword evidence="10" id="KW-0739">Sodium transport</keyword>
<dbReference type="Proteomes" id="UP000275846">
    <property type="component" value="Unassembled WGS sequence"/>
</dbReference>
<dbReference type="OrthoDB" id="6132759at2759"/>